<protein>
    <submittedName>
        <fullName evidence="5">Unannotated protein</fullName>
    </submittedName>
</protein>
<organism evidence="5">
    <name type="scientific">freshwater metagenome</name>
    <dbReference type="NCBI Taxonomy" id="449393"/>
    <lineage>
        <taxon>unclassified sequences</taxon>
        <taxon>metagenomes</taxon>
        <taxon>ecological metagenomes</taxon>
    </lineage>
</organism>
<dbReference type="AlphaFoldDB" id="A0A6J6GMZ6"/>
<dbReference type="PANTHER" id="PTHR48078:SF7">
    <property type="entry name" value="BLL6502 PROTEIN"/>
    <property type="match status" value="1"/>
</dbReference>
<dbReference type="SUPFAM" id="SSF53686">
    <property type="entry name" value="Tryptophan synthase beta subunit-like PLP-dependent enzymes"/>
    <property type="match status" value="1"/>
</dbReference>
<name>A0A6J6GMZ6_9ZZZZ</name>
<evidence type="ECO:0000259" key="4">
    <source>
        <dbReference type="Pfam" id="PF00291"/>
    </source>
</evidence>
<evidence type="ECO:0000256" key="1">
    <source>
        <dbReference type="ARBA" id="ARBA00001933"/>
    </source>
</evidence>
<accession>A0A6J6GMZ6</accession>
<dbReference type="InterPro" id="IPR050147">
    <property type="entry name" value="Ser/Thr_Dehydratase"/>
</dbReference>
<keyword evidence="3" id="KW-0456">Lyase</keyword>
<dbReference type="NCBIfam" id="NF004771">
    <property type="entry name" value="PRK06110.1"/>
    <property type="match status" value="1"/>
</dbReference>
<feature type="domain" description="Tryptophan synthase beta chain-like PALP" evidence="4">
    <location>
        <begin position="2"/>
        <end position="269"/>
    </location>
</feature>
<dbReference type="PANTHER" id="PTHR48078">
    <property type="entry name" value="THREONINE DEHYDRATASE, MITOCHONDRIAL-RELATED"/>
    <property type="match status" value="1"/>
</dbReference>
<dbReference type="GO" id="GO:0006565">
    <property type="term" value="P:L-serine catabolic process"/>
    <property type="evidence" value="ECO:0007669"/>
    <property type="project" value="TreeGrafter"/>
</dbReference>
<dbReference type="GO" id="GO:0006567">
    <property type="term" value="P:L-threonine catabolic process"/>
    <property type="evidence" value="ECO:0007669"/>
    <property type="project" value="TreeGrafter"/>
</dbReference>
<dbReference type="InterPro" id="IPR036052">
    <property type="entry name" value="TrpB-like_PALP_sf"/>
</dbReference>
<dbReference type="GO" id="GO:0003941">
    <property type="term" value="F:L-serine ammonia-lyase activity"/>
    <property type="evidence" value="ECO:0007669"/>
    <property type="project" value="TreeGrafter"/>
</dbReference>
<gene>
    <name evidence="5" type="ORF">UFOPK1493_04433</name>
</gene>
<sequence>MKHENHTPTGAFKVRGGLVYVDRLVRERPHVRGLISATRGNHGQSIALAGTAAGLPVTVVVPHGNSPDKNAAMRAWGAELVEHGHDFQAAREHAQQLADERGLEMVPSFHDDLVRGVASYALELFEGVTAAGSELDAVYVPVGLGSGICGLIAARDLLGLRTEIVGVVAERANATALSFAAGEAVSTESADTFIDGVACRVPDPEAIRRIVAGAARIVEVSEDEGAEAIRVLLRTTHNLVEPAGAVATAGLLRERDRQQGRRVATIMCGGNLDAHLLVDVLAGRTPQV</sequence>
<keyword evidence="2" id="KW-0663">Pyridoxal phosphate</keyword>
<dbReference type="EMBL" id="CAEZSR010000351">
    <property type="protein sequence ID" value="CAB4602661.1"/>
    <property type="molecule type" value="Genomic_DNA"/>
</dbReference>
<proteinExistence type="predicted"/>
<evidence type="ECO:0000313" key="5">
    <source>
        <dbReference type="EMBL" id="CAB4602661.1"/>
    </source>
</evidence>
<dbReference type="GO" id="GO:0009097">
    <property type="term" value="P:isoleucine biosynthetic process"/>
    <property type="evidence" value="ECO:0007669"/>
    <property type="project" value="TreeGrafter"/>
</dbReference>
<dbReference type="Pfam" id="PF00291">
    <property type="entry name" value="PALP"/>
    <property type="match status" value="1"/>
</dbReference>
<evidence type="ECO:0000256" key="3">
    <source>
        <dbReference type="ARBA" id="ARBA00023239"/>
    </source>
</evidence>
<evidence type="ECO:0000256" key="2">
    <source>
        <dbReference type="ARBA" id="ARBA00022898"/>
    </source>
</evidence>
<dbReference type="Gene3D" id="3.40.50.1100">
    <property type="match status" value="2"/>
</dbReference>
<comment type="cofactor">
    <cofactor evidence="1">
        <name>pyridoxal 5'-phosphate</name>
        <dbReference type="ChEBI" id="CHEBI:597326"/>
    </cofactor>
</comment>
<reference evidence="5" key="1">
    <citation type="submission" date="2020-05" db="EMBL/GenBank/DDBJ databases">
        <authorList>
            <person name="Chiriac C."/>
            <person name="Salcher M."/>
            <person name="Ghai R."/>
            <person name="Kavagutti S V."/>
        </authorList>
    </citation>
    <scope>NUCLEOTIDE SEQUENCE</scope>
</reference>
<dbReference type="GO" id="GO:0004794">
    <property type="term" value="F:threonine deaminase activity"/>
    <property type="evidence" value="ECO:0007669"/>
    <property type="project" value="TreeGrafter"/>
</dbReference>
<dbReference type="InterPro" id="IPR001926">
    <property type="entry name" value="TrpB-like_PALP"/>
</dbReference>